<dbReference type="RefSeq" id="WP_305109099.1">
    <property type="nucleotide sequence ID" value="NZ_JAUTWS010000199.1"/>
</dbReference>
<protein>
    <submittedName>
        <fullName evidence="1">Uncharacterized protein</fullName>
    </submittedName>
</protein>
<comment type="caution">
    <text evidence="1">The sequence shown here is derived from an EMBL/GenBank/DDBJ whole genome shotgun (WGS) entry which is preliminary data.</text>
</comment>
<proteinExistence type="predicted"/>
<accession>A0ABT9EDJ2</accession>
<name>A0ABT9EDJ2_9PROT</name>
<reference evidence="1 2" key="1">
    <citation type="submission" date="2023-08" db="EMBL/GenBank/DDBJ databases">
        <title>The draft genome sequence of Paracraurococcus sp. LOR1-02.</title>
        <authorList>
            <person name="Kingkaew E."/>
            <person name="Tanasupawat S."/>
        </authorList>
    </citation>
    <scope>NUCLEOTIDE SEQUENCE [LARGE SCALE GENOMIC DNA]</scope>
    <source>
        <strain evidence="1 2">LOR1-02</strain>
    </source>
</reference>
<dbReference type="Proteomes" id="UP001243009">
    <property type="component" value="Unassembled WGS sequence"/>
</dbReference>
<evidence type="ECO:0000313" key="1">
    <source>
        <dbReference type="EMBL" id="MDO9714264.1"/>
    </source>
</evidence>
<gene>
    <name evidence="1" type="ORF">Q7A36_38590</name>
</gene>
<evidence type="ECO:0000313" key="2">
    <source>
        <dbReference type="Proteomes" id="UP001243009"/>
    </source>
</evidence>
<sequence length="99" mass="11510">MSEFQYYGIQATDRSLDEEAQQAMRRISTRALITPHSLVNTYLWGDFKGNPRELVARCFDLFVYWANWGSRRVFIRLPLQSVDLAAIISRPRSSPTRVT</sequence>
<keyword evidence="2" id="KW-1185">Reference proteome</keyword>
<dbReference type="EMBL" id="JAUTWS010000199">
    <property type="protein sequence ID" value="MDO9714264.1"/>
    <property type="molecule type" value="Genomic_DNA"/>
</dbReference>
<organism evidence="1 2">
    <name type="scientific">Paracraurococcus lichenis</name>
    <dbReference type="NCBI Taxonomy" id="3064888"/>
    <lineage>
        <taxon>Bacteria</taxon>
        <taxon>Pseudomonadati</taxon>
        <taxon>Pseudomonadota</taxon>
        <taxon>Alphaproteobacteria</taxon>
        <taxon>Acetobacterales</taxon>
        <taxon>Roseomonadaceae</taxon>
        <taxon>Paracraurococcus</taxon>
    </lineage>
</organism>